<dbReference type="GO" id="GO:0003676">
    <property type="term" value="F:nucleic acid binding"/>
    <property type="evidence" value="ECO:0007669"/>
    <property type="project" value="InterPro"/>
</dbReference>
<dbReference type="Pfam" id="PF21763">
    <property type="entry name" value="DHH_CID"/>
    <property type="match status" value="1"/>
</dbReference>
<dbReference type="InterPro" id="IPR003156">
    <property type="entry name" value="DHHA1_dom"/>
</dbReference>
<dbReference type="PANTHER" id="PTHR30255">
    <property type="entry name" value="SINGLE-STRANDED-DNA-SPECIFIC EXONUCLEASE RECJ"/>
    <property type="match status" value="1"/>
</dbReference>
<proteinExistence type="predicted"/>
<name>A0A0F9QUY1_9ZZZZ</name>
<dbReference type="InterPro" id="IPR038763">
    <property type="entry name" value="DHH_sf"/>
</dbReference>
<dbReference type="InterPro" id="IPR048515">
    <property type="entry name" value="DHH_CID"/>
</dbReference>
<dbReference type="Gene3D" id="3.10.310.30">
    <property type="match status" value="1"/>
</dbReference>
<feature type="domain" description="DHHA1" evidence="1">
    <location>
        <begin position="450"/>
        <end position="521"/>
    </location>
</feature>
<evidence type="ECO:0000313" key="3">
    <source>
        <dbReference type="EMBL" id="KKN46244.1"/>
    </source>
</evidence>
<dbReference type="Pfam" id="PF02272">
    <property type="entry name" value="DHHA1"/>
    <property type="match status" value="1"/>
</dbReference>
<accession>A0A0F9QUY1</accession>
<evidence type="ECO:0000259" key="1">
    <source>
        <dbReference type="Pfam" id="PF02272"/>
    </source>
</evidence>
<sequence>MSIYYYFDILIYDIFNFEFIVISPIKKMDSDKARLNKLYLALEEVKDRFLSYTSRNKSPVRIYTHLDADGLSSGAILGKALYREEIPFQITVLRQLERLEIAKIIEGVTQNKNFLIFSDFGSGQYLELQKNLISKYDFNALIILDHHIPQQVSNKEDTKKIEEIYEETKKWQVNPYFWGIDGSLEISGAGMCYCFAKCLNKANLDLAHLAITGAIGDIQNKGRGKSFQGVNKLILKDATNSGQIEVMDDLNYSAIKPLNEAIAYSSDLILPGLSNDINKSLIFLKTRGILMENPDGRVKTLNELNQDEKKIVSSAIIEYASLKLDLEPIKIIQKLIVNRYLLKKELKGSDLHDIADFSNLLNACGRTQNSSIGISIAMGDRKDLYQKSKQIITNYRKSLVKSLSWIKDNDLIKQKEWIQYFYGEEVIPESIIGTVTSMLIFGKNNIVDKSRPLFGLAKRNNEEVYKVSGRAHEKIVSKGVNLSRAIREACQRSNLDILGGGHPPAAGTKIPVDKIDLFLENCNIVVGNQINVPRID</sequence>
<gene>
    <name evidence="3" type="ORF">LCGC14_0675000</name>
</gene>
<dbReference type="AlphaFoldDB" id="A0A0F9QUY1"/>
<feature type="domain" description="DHH-CID" evidence="2">
    <location>
        <begin position="256"/>
        <end position="320"/>
    </location>
</feature>
<protein>
    <submittedName>
        <fullName evidence="3">Uncharacterized protein</fullName>
    </submittedName>
</protein>
<dbReference type="PANTHER" id="PTHR30255:SF2">
    <property type="entry name" value="SINGLE-STRANDED-DNA-SPECIFIC EXONUCLEASE RECJ"/>
    <property type="match status" value="1"/>
</dbReference>
<organism evidence="3">
    <name type="scientific">marine sediment metagenome</name>
    <dbReference type="NCBI Taxonomy" id="412755"/>
    <lineage>
        <taxon>unclassified sequences</taxon>
        <taxon>metagenomes</taxon>
        <taxon>ecological metagenomes</taxon>
    </lineage>
</organism>
<dbReference type="SUPFAM" id="SSF64182">
    <property type="entry name" value="DHH phosphoesterases"/>
    <property type="match status" value="1"/>
</dbReference>
<dbReference type="Gene3D" id="3.90.1640.30">
    <property type="match status" value="1"/>
</dbReference>
<comment type="caution">
    <text evidence="3">The sequence shown here is derived from an EMBL/GenBank/DDBJ whole genome shotgun (WGS) entry which is preliminary data.</text>
</comment>
<reference evidence="3" key="1">
    <citation type="journal article" date="2015" name="Nature">
        <title>Complex archaea that bridge the gap between prokaryotes and eukaryotes.</title>
        <authorList>
            <person name="Spang A."/>
            <person name="Saw J.H."/>
            <person name="Jorgensen S.L."/>
            <person name="Zaremba-Niedzwiedzka K."/>
            <person name="Martijn J."/>
            <person name="Lind A.E."/>
            <person name="van Eijk R."/>
            <person name="Schleper C."/>
            <person name="Guy L."/>
            <person name="Ettema T.J."/>
        </authorList>
    </citation>
    <scope>NUCLEOTIDE SEQUENCE</scope>
</reference>
<dbReference type="InterPro" id="IPR051673">
    <property type="entry name" value="SSDNA_exonuclease_RecJ"/>
</dbReference>
<evidence type="ECO:0000259" key="2">
    <source>
        <dbReference type="Pfam" id="PF21763"/>
    </source>
</evidence>
<dbReference type="EMBL" id="LAZR01001340">
    <property type="protein sequence ID" value="KKN46244.1"/>
    <property type="molecule type" value="Genomic_DNA"/>
</dbReference>